<dbReference type="InterPro" id="IPR036691">
    <property type="entry name" value="Endo/exonu/phosph_ase_sf"/>
</dbReference>
<keyword evidence="4" id="KW-1185">Reference proteome</keyword>
<protein>
    <recommendedName>
        <fullName evidence="2">Endonuclease/exonuclease/phosphatase domain-containing protein</fullName>
    </recommendedName>
</protein>
<dbReference type="Pfam" id="PF03372">
    <property type="entry name" value="Exo_endo_phos"/>
    <property type="match status" value="1"/>
</dbReference>
<feature type="domain" description="Endonuclease/exonuclease/phosphatase" evidence="2">
    <location>
        <begin position="270"/>
        <end position="512"/>
    </location>
</feature>
<accession>A0A6J8A4W7</accession>
<evidence type="ECO:0000256" key="1">
    <source>
        <dbReference type="SAM" id="MobiDB-lite"/>
    </source>
</evidence>
<reference evidence="3 4" key="1">
    <citation type="submission" date="2020-06" db="EMBL/GenBank/DDBJ databases">
        <authorList>
            <person name="Li R."/>
            <person name="Bekaert M."/>
        </authorList>
    </citation>
    <scope>NUCLEOTIDE SEQUENCE [LARGE SCALE GENOMIC DNA]</scope>
    <source>
        <strain evidence="4">wild</strain>
    </source>
</reference>
<evidence type="ECO:0000313" key="4">
    <source>
        <dbReference type="Proteomes" id="UP000507470"/>
    </source>
</evidence>
<dbReference type="SUPFAM" id="SSF56219">
    <property type="entry name" value="DNase I-like"/>
    <property type="match status" value="1"/>
</dbReference>
<sequence>MPGQSTKRKNASLLSDSESKKPSKTKTKKKNKHSNVNTGENYSENLPSGSDRVPSNVNIPANGPSFPLSQQYFCSSSAPGMYPKPRMQHVSPFTQPQISQQRPPWVDELFKRMDKFQEKLNKIDQIESLVTTINAKVIRLEQGAISLDNRMEQVVRCSQLISDNYDKQKGDLTELKTEVNNISKSLRTNSNKVKNVGHEFRSSLSDMEKENDKLKESILDVQMKSMSKNLIFYNIHETEVENCPDVILNFCKDTMKLENSDQIHLSDAHGIGKKVNSYDVLFLCETWLQKDILINIEGFTVVTYVNRKKNIVQREEGGIAVFCKNNIFEGIAIEKEYDHGIVLIKFSKLYFNLNDDLYICFAYIPHEKSNFYRICDNDFHDDIENIFLEYKYKGTVIVCGDMNSRTGELNDFLETDNLEKYIGSVEPDVSPTISKRCSMDKVINAYGRKLIQLCYNTGLTIANGRLGNDSCGTYTFCTSRGQSVNDHLLVCPENYDIIKNFGVLDFTEFSDHAPLSYEISLNTNIQCNSLPSTHKYLKWDSSKKQDYIQLLSQHNELLISLVRNMTCANDVNNAEREINRILYDSAFFFFFFGKTILKRSSTYVKRHDNDWFNQNCVSARRDFNSVRNFYQRHPTDANRQHYISARNRYNRT</sequence>
<feature type="compositionally biased region" description="Basic residues" evidence="1">
    <location>
        <begin position="22"/>
        <end position="33"/>
    </location>
</feature>
<organism evidence="3 4">
    <name type="scientific">Mytilus coruscus</name>
    <name type="common">Sea mussel</name>
    <dbReference type="NCBI Taxonomy" id="42192"/>
    <lineage>
        <taxon>Eukaryota</taxon>
        <taxon>Metazoa</taxon>
        <taxon>Spiralia</taxon>
        <taxon>Lophotrochozoa</taxon>
        <taxon>Mollusca</taxon>
        <taxon>Bivalvia</taxon>
        <taxon>Autobranchia</taxon>
        <taxon>Pteriomorphia</taxon>
        <taxon>Mytilida</taxon>
        <taxon>Mytiloidea</taxon>
        <taxon>Mytilidae</taxon>
        <taxon>Mytilinae</taxon>
        <taxon>Mytilus</taxon>
    </lineage>
</organism>
<feature type="region of interest" description="Disordered" evidence="1">
    <location>
        <begin position="1"/>
        <end position="62"/>
    </location>
</feature>
<dbReference type="InterPro" id="IPR005135">
    <property type="entry name" value="Endo/exonuclease/phosphatase"/>
</dbReference>
<dbReference type="AlphaFoldDB" id="A0A6J8A4W7"/>
<dbReference type="OrthoDB" id="6146264at2759"/>
<feature type="compositionally biased region" description="Basic residues" evidence="1">
    <location>
        <begin position="1"/>
        <end position="10"/>
    </location>
</feature>
<dbReference type="Gene3D" id="3.60.10.10">
    <property type="entry name" value="Endonuclease/exonuclease/phosphatase"/>
    <property type="match status" value="1"/>
</dbReference>
<dbReference type="Proteomes" id="UP000507470">
    <property type="component" value="Unassembled WGS sequence"/>
</dbReference>
<proteinExistence type="predicted"/>
<feature type="compositionally biased region" description="Polar residues" evidence="1">
    <location>
        <begin position="39"/>
        <end position="59"/>
    </location>
</feature>
<dbReference type="EMBL" id="CACVKT020000591">
    <property type="protein sequence ID" value="CAC5361376.1"/>
    <property type="molecule type" value="Genomic_DNA"/>
</dbReference>
<evidence type="ECO:0000313" key="3">
    <source>
        <dbReference type="EMBL" id="CAC5361376.1"/>
    </source>
</evidence>
<gene>
    <name evidence="3" type="ORF">MCOR_3538</name>
</gene>
<dbReference type="GO" id="GO:0003824">
    <property type="term" value="F:catalytic activity"/>
    <property type="evidence" value="ECO:0007669"/>
    <property type="project" value="InterPro"/>
</dbReference>
<name>A0A6J8A4W7_MYTCO</name>
<evidence type="ECO:0000259" key="2">
    <source>
        <dbReference type="Pfam" id="PF03372"/>
    </source>
</evidence>